<protein>
    <submittedName>
        <fullName evidence="2">Putative aaa family protein</fullName>
    </submittedName>
</protein>
<accession>M7SWM8</accession>
<dbReference type="HOGENOM" id="CLU_004471_6_3_1"/>
<evidence type="ECO:0000259" key="1">
    <source>
        <dbReference type="SMART" id="SM00382"/>
    </source>
</evidence>
<dbReference type="eggNOG" id="KOG0730">
    <property type="taxonomic scope" value="Eukaryota"/>
</dbReference>
<dbReference type="SMART" id="SM00382">
    <property type="entry name" value="AAA"/>
    <property type="match status" value="1"/>
</dbReference>
<organism evidence="2 3">
    <name type="scientific">Eutypa lata (strain UCR-EL1)</name>
    <name type="common">Grapevine dieback disease fungus</name>
    <name type="synonym">Eutypa armeniacae</name>
    <dbReference type="NCBI Taxonomy" id="1287681"/>
    <lineage>
        <taxon>Eukaryota</taxon>
        <taxon>Fungi</taxon>
        <taxon>Dikarya</taxon>
        <taxon>Ascomycota</taxon>
        <taxon>Pezizomycotina</taxon>
        <taxon>Sordariomycetes</taxon>
        <taxon>Xylariomycetidae</taxon>
        <taxon>Xylariales</taxon>
        <taxon>Diatrypaceae</taxon>
        <taxon>Eutypa</taxon>
    </lineage>
</organism>
<dbReference type="Gene3D" id="3.40.50.300">
    <property type="entry name" value="P-loop containing nucleotide triphosphate hydrolases"/>
    <property type="match status" value="1"/>
</dbReference>
<dbReference type="CDD" id="cd19481">
    <property type="entry name" value="RecA-like_protease"/>
    <property type="match status" value="1"/>
</dbReference>
<dbReference type="GO" id="GO:0016887">
    <property type="term" value="F:ATP hydrolysis activity"/>
    <property type="evidence" value="ECO:0007669"/>
    <property type="project" value="InterPro"/>
</dbReference>
<dbReference type="AlphaFoldDB" id="M7SWM8"/>
<dbReference type="Pfam" id="PF00004">
    <property type="entry name" value="AAA"/>
    <property type="match status" value="1"/>
</dbReference>
<dbReference type="KEGG" id="ela:UCREL1_11085"/>
<gene>
    <name evidence="2" type="ORF">UCREL1_11085</name>
</gene>
<feature type="domain" description="AAA+ ATPase" evidence="1">
    <location>
        <begin position="460"/>
        <end position="585"/>
    </location>
</feature>
<dbReference type="OrthoDB" id="10042665at2759"/>
<keyword evidence="3" id="KW-1185">Reference proteome</keyword>
<dbReference type="InterPro" id="IPR054289">
    <property type="entry name" value="DUF7025"/>
</dbReference>
<sequence length="690" mass="78105">MDFSHTHRRLGDPGHMVPYEGRGAKLGIQELYRTDSNGRWIELDRNRFSIDDVNSNTSESAIVARYEGGTSPTDLHSIIVHSPYIINFLARVFADYPEVYTCLKHVEFVKPFHQFYHQWQPFVDAVEQETSAEEHSHVKLLHDLIGEVIRPIKVEAEDLLANGLIDFKHVWVLFPPTTEVFFHSNGYDQLGRVAKDFYANELQYALECDCIDCDGIGFGYVPQIISIGLYSGLKPIHDLDCIPVSMHPDKELRQRLSARGCKFEKLNGVHYRSFSGAAKVDPNKKGYPEEVSFQNARIIIDPAYYFSEPRGISNSVFSRRQVLHKAPRTKTQTQTFFESRDSELFGNDYGYGYGHTQKPNAKARNQPVNTGELDESLEEPIKSLSEDEYALCAPTVKGYSMTHKAWGVFPVDGVGEIEWSDAALERLVLQDDYKKIILAFVQAQLSNKDDFDDVIQGKGCGVIMLFQGPAGVGKTLTAESVAERMKCPLYALSSGELGDTATDVERNLEAVLKHCTRWKAVLLLDECDVFLEKRSSANMAQNKLVAIFLRLLEYYQGCLMLTTNRVKDIDPAFESRIHLTIEYPSLNPDSRYQIWWNFLHDSARVQSNQPGSSIAENDVRNLAMRDLNGRQIKNVVKTARLLAARDEVTLNIEHIDTVLRANGALVRSKVKSDATRVPHRRGGGRRSLYK</sequence>
<dbReference type="PANTHER" id="PTHR46411">
    <property type="entry name" value="FAMILY ATPASE, PUTATIVE-RELATED"/>
    <property type="match status" value="1"/>
</dbReference>
<dbReference type="Pfam" id="PF22942">
    <property type="entry name" value="DUF7025"/>
    <property type="match status" value="1"/>
</dbReference>
<evidence type="ECO:0000313" key="3">
    <source>
        <dbReference type="Proteomes" id="UP000012174"/>
    </source>
</evidence>
<dbReference type="EMBL" id="KB707516">
    <property type="protein sequence ID" value="EMR61971.1"/>
    <property type="molecule type" value="Genomic_DNA"/>
</dbReference>
<dbReference type="Proteomes" id="UP000012174">
    <property type="component" value="Unassembled WGS sequence"/>
</dbReference>
<dbReference type="OMA" id="ISFDYVW"/>
<dbReference type="InterPro" id="IPR027417">
    <property type="entry name" value="P-loop_NTPase"/>
</dbReference>
<dbReference type="SUPFAM" id="SSF52540">
    <property type="entry name" value="P-loop containing nucleoside triphosphate hydrolases"/>
    <property type="match status" value="1"/>
</dbReference>
<dbReference type="InterPro" id="IPR003959">
    <property type="entry name" value="ATPase_AAA_core"/>
</dbReference>
<proteinExistence type="predicted"/>
<dbReference type="STRING" id="1287681.M7SWM8"/>
<reference evidence="3" key="1">
    <citation type="journal article" date="2013" name="Genome Announc.">
        <title>Draft genome sequence of the grapevine dieback fungus Eutypa lata UCR-EL1.</title>
        <authorList>
            <person name="Blanco-Ulate B."/>
            <person name="Rolshausen P.E."/>
            <person name="Cantu D."/>
        </authorList>
    </citation>
    <scope>NUCLEOTIDE SEQUENCE [LARGE SCALE GENOMIC DNA]</scope>
    <source>
        <strain evidence="3">UCR-EL1</strain>
    </source>
</reference>
<name>M7SWM8_EUTLA</name>
<evidence type="ECO:0000313" key="2">
    <source>
        <dbReference type="EMBL" id="EMR61971.1"/>
    </source>
</evidence>
<dbReference type="PANTHER" id="PTHR46411:SF3">
    <property type="entry name" value="AAA+ ATPASE DOMAIN-CONTAINING PROTEIN"/>
    <property type="match status" value="1"/>
</dbReference>
<dbReference type="GO" id="GO:0005524">
    <property type="term" value="F:ATP binding"/>
    <property type="evidence" value="ECO:0007669"/>
    <property type="project" value="InterPro"/>
</dbReference>
<dbReference type="InterPro" id="IPR003593">
    <property type="entry name" value="AAA+_ATPase"/>
</dbReference>